<reference evidence="2 3" key="1">
    <citation type="journal article" date="2018" name="Plant J.">
        <title>Genome sequences of Chlorella sorokiniana UTEX 1602 and Micractinium conductrix SAG 241.80: implications to maltose excretion by a green alga.</title>
        <authorList>
            <person name="Arriola M.B."/>
            <person name="Velmurugan N."/>
            <person name="Zhang Y."/>
            <person name="Plunkett M.H."/>
            <person name="Hondzo H."/>
            <person name="Barney B.M."/>
        </authorList>
    </citation>
    <scope>NUCLEOTIDE SEQUENCE [LARGE SCALE GENOMIC DNA]</scope>
    <source>
        <strain evidence="2 3">SAG 241.80</strain>
    </source>
</reference>
<dbReference type="InterPro" id="IPR035892">
    <property type="entry name" value="C2_domain_sf"/>
</dbReference>
<evidence type="ECO:0000313" key="2">
    <source>
        <dbReference type="EMBL" id="PSC73994.1"/>
    </source>
</evidence>
<dbReference type="AlphaFoldDB" id="A0A2P6VIT1"/>
<proteinExistence type="predicted"/>
<comment type="caution">
    <text evidence="2">The sequence shown here is derived from an EMBL/GenBank/DDBJ whole genome shotgun (WGS) entry which is preliminary data.</text>
</comment>
<protein>
    <submittedName>
        <fullName evidence="2">O-succinylhomoserine (Thiol)-lyase</fullName>
    </submittedName>
</protein>
<gene>
    <name evidence="2" type="ORF">C2E20_2501</name>
</gene>
<name>A0A2P6VIT1_9CHLO</name>
<keyword evidence="3" id="KW-1185">Reference proteome</keyword>
<evidence type="ECO:0000313" key="3">
    <source>
        <dbReference type="Proteomes" id="UP000239649"/>
    </source>
</evidence>
<accession>A0A2P6VIT1</accession>
<dbReference type="SUPFAM" id="SSF49562">
    <property type="entry name" value="C2 domain (Calcium/lipid-binding domain, CaLB)"/>
    <property type="match status" value="1"/>
</dbReference>
<organism evidence="2 3">
    <name type="scientific">Micractinium conductrix</name>
    <dbReference type="NCBI Taxonomy" id="554055"/>
    <lineage>
        <taxon>Eukaryota</taxon>
        <taxon>Viridiplantae</taxon>
        <taxon>Chlorophyta</taxon>
        <taxon>core chlorophytes</taxon>
        <taxon>Trebouxiophyceae</taxon>
        <taxon>Chlorellales</taxon>
        <taxon>Chlorellaceae</taxon>
        <taxon>Chlorella clade</taxon>
        <taxon>Micractinium</taxon>
    </lineage>
</organism>
<dbReference type="OrthoDB" id="511881at2759"/>
<dbReference type="CDD" id="cd00030">
    <property type="entry name" value="C2"/>
    <property type="match status" value="1"/>
</dbReference>
<dbReference type="Proteomes" id="UP000239649">
    <property type="component" value="Unassembled WGS sequence"/>
</dbReference>
<sequence>MASGGDSALKKLTITVGAANGHGVHALLPSEPAVCVVEVPGAQQARGQTKPGRQDKGGTQWGDSLEFEYEGGTPRALHVEVHGQLHGGAVDDLVGAGDVDLHEVLERGTKQVVEVTLTKGGRELGAVELCIQHRAMPDKQLG</sequence>
<feature type="region of interest" description="Disordered" evidence="1">
    <location>
        <begin position="43"/>
        <end position="62"/>
    </location>
</feature>
<dbReference type="GO" id="GO:0016829">
    <property type="term" value="F:lyase activity"/>
    <property type="evidence" value="ECO:0007669"/>
    <property type="project" value="UniProtKB-KW"/>
</dbReference>
<evidence type="ECO:0000256" key="1">
    <source>
        <dbReference type="SAM" id="MobiDB-lite"/>
    </source>
</evidence>
<dbReference type="EMBL" id="LHPF02000005">
    <property type="protein sequence ID" value="PSC73994.1"/>
    <property type="molecule type" value="Genomic_DNA"/>
</dbReference>